<gene>
    <name evidence="2" type="ORF">DWU89_02350</name>
    <name evidence="1" type="ORF">H8784_02315</name>
</gene>
<organism evidence="2 3">
    <name type="scientific">Parabacteroides acidifaciens</name>
    <dbReference type="NCBI Taxonomy" id="2290935"/>
    <lineage>
        <taxon>Bacteria</taxon>
        <taxon>Pseudomonadati</taxon>
        <taxon>Bacteroidota</taxon>
        <taxon>Bacteroidia</taxon>
        <taxon>Bacteroidales</taxon>
        <taxon>Tannerellaceae</taxon>
        <taxon>Parabacteroides</taxon>
    </lineage>
</organism>
<reference evidence="2 3" key="1">
    <citation type="submission" date="2018-07" db="EMBL/GenBank/DDBJ databases">
        <title>Parabacteroides acidifaciens nov. sp., isolated from human feces.</title>
        <authorList>
            <person name="Wang Y.J."/>
        </authorList>
    </citation>
    <scope>NUCLEOTIDE SEQUENCE [LARGE SCALE GENOMIC DNA]</scope>
    <source>
        <strain evidence="2 3">426-9</strain>
    </source>
</reference>
<keyword evidence="4" id="KW-1185">Reference proteome</keyword>
<dbReference type="Proteomes" id="UP000256321">
    <property type="component" value="Unassembled WGS sequence"/>
</dbReference>
<dbReference type="SUPFAM" id="SSF52467">
    <property type="entry name" value="DHS-like NAD/FAD-binding domain"/>
    <property type="match status" value="1"/>
</dbReference>
<sequence length="417" mass="48210">MDKIYLYKTAVKSVSYDETHWYINDEPQPQKDGDGIAEFKSNASAESFRIIANDIVRYTSHFKNVAVLTAAGTSMENGENGGKTRTELWDSYKEEIEAIGNVLMATEGCLKEKCSSIIQSKNIEDFLSFTILYEKLNGEIKDKNGDSLRNKLEKKIADACRLKLDVTNKHHQDFIRKLTARKPSEPRVQLYTTNYDTLFEQAAQKMNYTIIDGFSFSYPRIFNGANFNHDIVFREHTRVKQEESFIPNVIQLFKLHGSIDWEKAGDNIYQKESTEHPCIIYPASEKYESSYEQPYFEMMSHLQTTLRKEGTLLIVAGFGFQDKHIQNAIKEAVFQNPNFHLLIVCYGMKKRTKKEENEKEEWIDSGITHQLVPEYVSEDGKVMPNVTVLFSKFKAFVENYPYNDSYNINLPNQDETI</sequence>
<protein>
    <submittedName>
        <fullName evidence="2">SIR2 family protein</fullName>
    </submittedName>
</protein>
<dbReference type="EMBL" id="QREV01000003">
    <property type="protein sequence ID" value="RDU50894.1"/>
    <property type="molecule type" value="Genomic_DNA"/>
</dbReference>
<dbReference type="InterPro" id="IPR029035">
    <property type="entry name" value="DHS-like_NAD/FAD-binding_dom"/>
</dbReference>
<dbReference type="Proteomes" id="UP000629596">
    <property type="component" value="Unassembled WGS sequence"/>
</dbReference>
<evidence type="ECO:0000313" key="3">
    <source>
        <dbReference type="Proteomes" id="UP000256321"/>
    </source>
</evidence>
<dbReference type="Pfam" id="PF13289">
    <property type="entry name" value="SIR2_2"/>
    <property type="match status" value="1"/>
</dbReference>
<dbReference type="AlphaFoldDB" id="A0A3D8HIS4"/>
<name>A0A3D8HIS4_9BACT</name>
<evidence type="ECO:0000313" key="4">
    <source>
        <dbReference type="Proteomes" id="UP000629596"/>
    </source>
</evidence>
<comment type="caution">
    <text evidence="2">The sequence shown here is derived from an EMBL/GenBank/DDBJ whole genome shotgun (WGS) entry which is preliminary data.</text>
</comment>
<evidence type="ECO:0000313" key="1">
    <source>
        <dbReference type="EMBL" id="MBC8600549.1"/>
    </source>
</evidence>
<accession>A0A3D8HIS4</accession>
<evidence type="ECO:0000313" key="2">
    <source>
        <dbReference type="EMBL" id="RDU50894.1"/>
    </source>
</evidence>
<proteinExistence type="predicted"/>
<dbReference type="RefSeq" id="WP_115498111.1">
    <property type="nucleotide sequence ID" value="NZ_JACRTI010000003.1"/>
</dbReference>
<dbReference type="EMBL" id="JACRTI010000003">
    <property type="protein sequence ID" value="MBC8600549.1"/>
    <property type="molecule type" value="Genomic_DNA"/>
</dbReference>
<reference evidence="1 4" key="2">
    <citation type="submission" date="2020-08" db="EMBL/GenBank/DDBJ databases">
        <title>Genome public.</title>
        <authorList>
            <person name="Liu C."/>
            <person name="Sun Q."/>
        </authorList>
    </citation>
    <scope>NUCLEOTIDE SEQUENCE [LARGE SCALE GENOMIC DNA]</scope>
    <source>
        <strain evidence="1 4">426_9</strain>
    </source>
</reference>